<dbReference type="EMBL" id="RAPF01000002">
    <property type="protein sequence ID" value="RKF22469.1"/>
    <property type="molecule type" value="Genomic_DNA"/>
</dbReference>
<dbReference type="OrthoDB" id="4394119at2"/>
<dbReference type="AlphaFoldDB" id="A0A420EP62"/>
<evidence type="ECO:0000256" key="3">
    <source>
        <dbReference type="ARBA" id="ARBA00023002"/>
    </source>
</evidence>
<evidence type="ECO:0000256" key="8">
    <source>
        <dbReference type="ARBA" id="ARBA00035045"/>
    </source>
</evidence>
<organism evidence="9 10">
    <name type="scientific">Altericroceibacterium spongiae</name>
    <dbReference type="NCBI Taxonomy" id="2320269"/>
    <lineage>
        <taxon>Bacteria</taxon>
        <taxon>Pseudomonadati</taxon>
        <taxon>Pseudomonadota</taxon>
        <taxon>Alphaproteobacteria</taxon>
        <taxon>Sphingomonadales</taxon>
        <taxon>Erythrobacteraceae</taxon>
        <taxon>Altericroceibacterium</taxon>
    </lineage>
</organism>
<accession>A0A420EP62</accession>
<reference evidence="9 10" key="1">
    <citation type="submission" date="2018-09" db="EMBL/GenBank/DDBJ databases">
        <title>Altererythrobacter spongiae sp. nov., isolated from a marine sponge.</title>
        <authorList>
            <person name="Zhuang L."/>
            <person name="Luo L."/>
        </authorList>
    </citation>
    <scope>NUCLEOTIDE SEQUENCE [LARGE SCALE GENOMIC DNA]</scope>
    <source>
        <strain evidence="9 10">HN-Y73</strain>
    </source>
</reference>
<dbReference type="PANTHER" id="PTHR39479">
    <property type="match status" value="1"/>
</dbReference>
<dbReference type="RefSeq" id="WP_120323667.1">
    <property type="nucleotide sequence ID" value="NZ_RAPF01000002.1"/>
</dbReference>
<evidence type="ECO:0000256" key="7">
    <source>
        <dbReference type="ARBA" id="ARBA00035034"/>
    </source>
</evidence>
<keyword evidence="10" id="KW-1185">Reference proteome</keyword>
<keyword evidence="3" id="KW-0560">Oxidoreductase</keyword>
<dbReference type="Pfam" id="PF07063">
    <property type="entry name" value="HGLS"/>
    <property type="match status" value="1"/>
</dbReference>
<gene>
    <name evidence="9" type="ORF">D6851_04375</name>
</gene>
<keyword evidence="2" id="KW-0223">Dioxygenase</keyword>
<dbReference type="PANTHER" id="PTHR39479:SF2">
    <property type="entry name" value="2-OXOADIPATE DIOXYGENASE_DECARBOXYLASE"/>
    <property type="match status" value="1"/>
</dbReference>
<evidence type="ECO:0000256" key="2">
    <source>
        <dbReference type="ARBA" id="ARBA00022964"/>
    </source>
</evidence>
<comment type="caution">
    <text evidence="9">The sequence shown here is derived from an EMBL/GenBank/DDBJ whole genome shotgun (WGS) entry which is preliminary data.</text>
</comment>
<evidence type="ECO:0000256" key="1">
    <source>
        <dbReference type="ARBA" id="ARBA00001954"/>
    </source>
</evidence>
<comment type="cofactor">
    <cofactor evidence="1">
        <name>Fe(2+)</name>
        <dbReference type="ChEBI" id="CHEBI:29033"/>
    </cofactor>
</comment>
<evidence type="ECO:0000256" key="6">
    <source>
        <dbReference type="ARBA" id="ARBA00035023"/>
    </source>
</evidence>
<evidence type="ECO:0000256" key="4">
    <source>
        <dbReference type="ARBA" id="ARBA00023004"/>
    </source>
</evidence>
<protein>
    <recommendedName>
        <fullName evidence="7">2-oxoadipate dioxygenase/decarboxylase</fullName>
        <ecNumber evidence="6">1.13.11.93</ecNumber>
    </recommendedName>
    <alternativeName>
        <fullName evidence="8">2-hydroxyglutarate synthase</fullName>
    </alternativeName>
</protein>
<sequence length="459" mass="51336">MSEYVPASDLRAAFSDAMSEMYRREVPLYGDLIDLVAAINSKFLVDNQYIRAELECSGEMARLDVERHGAIRVGRAEELSALRRIFALMGMYPVGYYDLSVAGVPVHSTAFRPVEPAALNASPFRIFTSLLRLELIEDEALRETAGRILAGRRIMSDRVMEIIEISEKNGGVPVDLQTEFLREVLDIFRWHPEAIVDRETYRQLHDAHRLIADVVSFKGPHINHLTPSVLDIDAAQQEMKQRGIRAKSVIEGPPRRAVPILLRQTSFTALEEPVRFLGEAAGEKGVHTARFGEIEQRGVALTPKGRRLYDQCLAEARGVSGAAAEDYEERLAQAFATFPDDAATLRREGLAYFRYVLTEKGLKSTEQGQTGSEQSQNWLDEGLIRAKPILYEDFLPVSAAGIFQSNLGGAEQRHYDAQSSQDRFEAALGTSVYDPFALYQQAQDDSLAQARRLLTGEER</sequence>
<dbReference type="SMART" id="SM01150">
    <property type="entry name" value="DUF1338"/>
    <property type="match status" value="1"/>
</dbReference>
<dbReference type="EC" id="1.13.11.93" evidence="6"/>
<evidence type="ECO:0000313" key="10">
    <source>
        <dbReference type="Proteomes" id="UP000284395"/>
    </source>
</evidence>
<evidence type="ECO:0000313" key="9">
    <source>
        <dbReference type="EMBL" id="RKF22469.1"/>
    </source>
</evidence>
<dbReference type="InterPro" id="IPR047869">
    <property type="entry name" value="YdcJ_bac-like"/>
</dbReference>
<dbReference type="CDD" id="cd16348">
    <property type="entry name" value="VOC_YdcJ_like"/>
    <property type="match status" value="1"/>
</dbReference>
<dbReference type="GO" id="GO:0051213">
    <property type="term" value="F:dioxygenase activity"/>
    <property type="evidence" value="ECO:0007669"/>
    <property type="project" value="UniProtKB-KW"/>
</dbReference>
<dbReference type="InterPro" id="IPR009770">
    <property type="entry name" value="HGLS"/>
</dbReference>
<dbReference type="Gene3D" id="3.10.180.80">
    <property type="entry name" value="Uncharacterised protein PF07063, DUF1338"/>
    <property type="match status" value="1"/>
</dbReference>
<evidence type="ECO:0000256" key="5">
    <source>
        <dbReference type="ARBA" id="ARBA00035013"/>
    </source>
</evidence>
<name>A0A420EP62_9SPHN</name>
<dbReference type="Proteomes" id="UP000284395">
    <property type="component" value="Unassembled WGS sequence"/>
</dbReference>
<proteinExistence type="inferred from homology"/>
<comment type="similarity">
    <text evidence="5">Belongs to the 2-oxoadipate dioxygenase/decarboxylase family.</text>
</comment>
<keyword evidence="4" id="KW-0408">Iron</keyword>